<dbReference type="GO" id="GO:0051536">
    <property type="term" value="F:iron-sulfur cluster binding"/>
    <property type="evidence" value="ECO:0007669"/>
    <property type="project" value="InterPro"/>
</dbReference>
<dbReference type="InterPro" id="IPR001075">
    <property type="entry name" value="NIF_FeS_clus_asmbl_NifU_C"/>
</dbReference>
<dbReference type="GO" id="GO:0005506">
    <property type="term" value="F:iron ion binding"/>
    <property type="evidence" value="ECO:0007669"/>
    <property type="project" value="InterPro"/>
</dbReference>
<dbReference type="SUPFAM" id="SSF117916">
    <property type="entry name" value="Fe-S cluster assembly (FSCA) domain-like"/>
    <property type="match status" value="1"/>
</dbReference>
<organism evidence="2 3">
    <name type="scientific">Eiseniibacteriota bacterium</name>
    <dbReference type="NCBI Taxonomy" id="2212470"/>
    <lineage>
        <taxon>Bacteria</taxon>
        <taxon>Candidatus Eiseniibacteriota</taxon>
    </lineage>
</organism>
<comment type="caution">
    <text evidence="2">The sequence shown here is derived from an EMBL/GenBank/DDBJ whole genome shotgun (WGS) entry which is preliminary data.</text>
</comment>
<protein>
    <submittedName>
        <fullName evidence="2">NifU family protein</fullName>
    </submittedName>
</protein>
<evidence type="ECO:0000313" key="2">
    <source>
        <dbReference type="EMBL" id="NOT34149.1"/>
    </source>
</evidence>
<dbReference type="AlphaFoldDB" id="A0A849SYH5"/>
<proteinExistence type="predicted"/>
<dbReference type="EMBL" id="JABFRW010000095">
    <property type="protein sequence ID" value="NOT34149.1"/>
    <property type="molecule type" value="Genomic_DNA"/>
</dbReference>
<dbReference type="Proteomes" id="UP000580839">
    <property type="component" value="Unassembled WGS sequence"/>
</dbReference>
<evidence type="ECO:0000259" key="1">
    <source>
        <dbReference type="Pfam" id="PF01106"/>
    </source>
</evidence>
<dbReference type="PANTHER" id="PTHR11178">
    <property type="entry name" value="IRON-SULFUR CLUSTER SCAFFOLD PROTEIN NFU-RELATED"/>
    <property type="match status" value="1"/>
</dbReference>
<dbReference type="Pfam" id="PF01106">
    <property type="entry name" value="NifU"/>
    <property type="match status" value="1"/>
</dbReference>
<gene>
    <name evidence="2" type="ORF">HOP12_08275</name>
</gene>
<dbReference type="Gene3D" id="3.30.300.130">
    <property type="entry name" value="Fe-S cluster assembly (FSCA)"/>
    <property type="match status" value="1"/>
</dbReference>
<name>A0A849SYH5_UNCEI</name>
<dbReference type="InterPro" id="IPR034904">
    <property type="entry name" value="FSCA_dom_sf"/>
</dbReference>
<dbReference type="GO" id="GO:0016226">
    <property type="term" value="P:iron-sulfur cluster assembly"/>
    <property type="evidence" value="ECO:0007669"/>
    <property type="project" value="InterPro"/>
</dbReference>
<feature type="domain" description="NIF system FeS cluster assembly NifU C-terminal" evidence="1">
    <location>
        <begin position="5"/>
        <end position="71"/>
    </location>
</feature>
<reference evidence="2 3" key="1">
    <citation type="submission" date="2020-04" db="EMBL/GenBank/DDBJ databases">
        <title>Metagenomic profiling of ammonia- and methane-oxidizing microorganisms in a Dutch drinking water treatment plant.</title>
        <authorList>
            <person name="Poghosyan L."/>
            <person name="Leucker S."/>
        </authorList>
    </citation>
    <scope>NUCLEOTIDE SEQUENCE [LARGE SCALE GENOMIC DNA]</scope>
    <source>
        <strain evidence="2">S-RSF-IL-03</strain>
    </source>
</reference>
<accession>A0A849SYH5</accession>
<evidence type="ECO:0000313" key="3">
    <source>
        <dbReference type="Proteomes" id="UP000580839"/>
    </source>
</evidence>
<sequence>MQEQVKKIIDQLRPVIQADGGDLELMNVSDDGVVTLRVKGSCTGCGSAAATLRSGIERWIRGKVPGVREVVASE</sequence>